<dbReference type="OrthoDB" id="6253503at2759"/>
<reference evidence="1 2" key="2">
    <citation type="journal article" date="2021" name="Genomics">
        <title>High-quality reference genome for Clonorchis sinensis.</title>
        <authorList>
            <person name="Young N.D."/>
            <person name="Stroehlein A.J."/>
            <person name="Kinkar L."/>
            <person name="Wang T."/>
            <person name="Sohn W.M."/>
            <person name="Chang B.C.H."/>
            <person name="Kaur P."/>
            <person name="Weisz D."/>
            <person name="Dudchenko O."/>
            <person name="Aiden E.L."/>
            <person name="Korhonen P.K."/>
            <person name="Gasser R.B."/>
        </authorList>
    </citation>
    <scope>NUCLEOTIDE SEQUENCE [LARGE SCALE GENOMIC DNA]</scope>
    <source>
        <strain evidence="1">Cs-k2</strain>
    </source>
</reference>
<dbReference type="Proteomes" id="UP000286415">
    <property type="component" value="Unassembled WGS sequence"/>
</dbReference>
<sequence>MTTSSDVLSDRTDRKIHSSNSTSASCLPLSSLGQPGSTPALLLPSGGMAVRHRKGAAAEQFQSHFIATFILISSASFRFSLTHLQPGHLQLTIVSCHIAHHVVSPAGWPYLLHTTWWFPYSTLSHPNLNTLSPHPSTRTDRFAPCASHSATASVCPTSAKTPSSSKSVFKPRKLIYLAAFNVRTLRQAGHQVALARALDSLCTDGWCLSERGIHLHDGLSALLRGAKISDIVVAAGDMNAQVGEISATEAQLDGHLGPDTRRTDNGDRLLQMCADNRPFLCSTNFRNSGSRLATCCPPMNESGIQIGHIAVSYRWRGSITV</sequence>
<proteinExistence type="predicted"/>
<dbReference type="EMBL" id="NIRI02000056">
    <property type="protein sequence ID" value="KAG5444718.1"/>
    <property type="molecule type" value="Genomic_DNA"/>
</dbReference>
<organism evidence="1 2">
    <name type="scientific">Clonorchis sinensis</name>
    <name type="common">Chinese liver fluke</name>
    <dbReference type="NCBI Taxonomy" id="79923"/>
    <lineage>
        <taxon>Eukaryota</taxon>
        <taxon>Metazoa</taxon>
        <taxon>Spiralia</taxon>
        <taxon>Lophotrochozoa</taxon>
        <taxon>Platyhelminthes</taxon>
        <taxon>Trematoda</taxon>
        <taxon>Digenea</taxon>
        <taxon>Opisthorchiida</taxon>
        <taxon>Opisthorchiata</taxon>
        <taxon>Opisthorchiidae</taxon>
        <taxon>Clonorchis</taxon>
    </lineage>
</organism>
<evidence type="ECO:0000313" key="2">
    <source>
        <dbReference type="Proteomes" id="UP000286415"/>
    </source>
</evidence>
<accession>A0A419QIE7</accession>
<gene>
    <name evidence="1" type="ORF">CSKR_112903</name>
</gene>
<reference evidence="1 2" key="1">
    <citation type="journal article" date="2018" name="Biotechnol. Adv.">
        <title>Improved genomic resources and new bioinformatic workflow for the carcinogenic parasite Clonorchis sinensis: Biotechnological implications.</title>
        <authorList>
            <person name="Wang D."/>
            <person name="Korhonen P.K."/>
            <person name="Gasser R.B."/>
            <person name="Young N.D."/>
        </authorList>
    </citation>
    <scope>NUCLEOTIDE SEQUENCE [LARGE SCALE GENOMIC DNA]</scope>
    <source>
        <strain evidence="1">Cs-k2</strain>
    </source>
</reference>
<evidence type="ECO:0008006" key="3">
    <source>
        <dbReference type="Google" id="ProtNLM"/>
    </source>
</evidence>
<name>A0A419QIE7_CLOSI</name>
<evidence type="ECO:0000313" key="1">
    <source>
        <dbReference type="EMBL" id="KAG5444718.1"/>
    </source>
</evidence>
<keyword evidence="2" id="KW-1185">Reference proteome</keyword>
<comment type="caution">
    <text evidence="1">The sequence shown here is derived from an EMBL/GenBank/DDBJ whole genome shotgun (WGS) entry which is preliminary data.</text>
</comment>
<protein>
    <recommendedName>
        <fullName evidence="3">Endonuclease/exonuclease/phosphatase domain-containing protein</fullName>
    </recommendedName>
</protein>
<dbReference type="AlphaFoldDB" id="A0A419QIE7"/>
<dbReference type="InParanoid" id="A0A419QIE7"/>